<evidence type="ECO:0000256" key="1">
    <source>
        <dbReference type="ARBA" id="ARBA00022723"/>
    </source>
</evidence>
<keyword evidence="2" id="KW-0645">Protease</keyword>
<organism evidence="2 3">
    <name type="scientific">Acetitomaculum ruminis DSM 5522</name>
    <dbReference type="NCBI Taxonomy" id="1120918"/>
    <lineage>
        <taxon>Bacteria</taxon>
        <taxon>Bacillati</taxon>
        <taxon>Bacillota</taxon>
        <taxon>Clostridia</taxon>
        <taxon>Lachnospirales</taxon>
        <taxon>Lachnospiraceae</taxon>
        <taxon>Acetitomaculum</taxon>
    </lineage>
</organism>
<keyword evidence="2" id="KW-0378">Hydrolase</keyword>
<reference evidence="2 3" key="1">
    <citation type="submission" date="2016-10" db="EMBL/GenBank/DDBJ databases">
        <authorList>
            <person name="de Groot N.N."/>
        </authorList>
    </citation>
    <scope>NUCLEOTIDE SEQUENCE [LARGE SCALE GENOMIC DNA]</scope>
    <source>
        <strain evidence="2 3">DSM 5522</strain>
    </source>
</reference>
<gene>
    <name evidence="2" type="ORF">SAMN05216249_101220</name>
</gene>
<dbReference type="Proteomes" id="UP000198838">
    <property type="component" value="Unassembled WGS sequence"/>
</dbReference>
<dbReference type="SUPFAM" id="SSF144052">
    <property type="entry name" value="Thermophilic metalloprotease-like"/>
    <property type="match status" value="1"/>
</dbReference>
<dbReference type="RefSeq" id="WP_242949046.1">
    <property type="nucleotide sequence ID" value="NZ_FOJY01000001.1"/>
</dbReference>
<dbReference type="Pfam" id="PF02073">
    <property type="entry name" value="Peptidase_M29"/>
    <property type="match status" value="1"/>
</dbReference>
<proteinExistence type="predicted"/>
<keyword evidence="3" id="KW-1185">Reference proteome</keyword>
<keyword evidence="1" id="KW-0479">Metal-binding</keyword>
<dbReference type="PANTHER" id="PTHR34448">
    <property type="entry name" value="AMINOPEPTIDASE"/>
    <property type="match status" value="1"/>
</dbReference>
<dbReference type="GO" id="GO:0004177">
    <property type="term" value="F:aminopeptidase activity"/>
    <property type="evidence" value="ECO:0007669"/>
    <property type="project" value="InterPro"/>
</dbReference>
<evidence type="ECO:0000313" key="2">
    <source>
        <dbReference type="EMBL" id="SFA72670.1"/>
    </source>
</evidence>
<sequence length="699" mass="81190">MIDTISNYEKLYFEENSAASERLLLCKERLELILKETTVSETYRDYFIKTAKFLKYLFELNEDISSKKYFQHNLEELQNINKKLYEDICGENYQNSYANPKTAVKILGREYGSLLSFLYADIRGIIPDVFENRKEFICIYTELFIEIYNLFEQDENPSRKAIFDTLYWFNSDYSDLITEERTASLYSPDRDFMKKIIEQCDLSDLSYLYLSGEYVGQNQLSMARYLNNLDKDKIKLMADTITNGFREGFVLTNKDLSKKKYYHIEYLTGFEILVKKIIENLREIGLEALIYRNSTLSLTGRRSASKRGYYGDFANNQFEYDHKDDMSLYFDKPFMERKLGVLKASYEKYREFASLYAGPIVIETFGEKPFNPEIKEESLNYPLDKQSLKVEFNNKSMQLLNNYVKSSERSFSIISFPVAQIGENFDEIFDEIIKINTLDSSVYRPIHEKLIDVLNTAKYAHITGMNNNKTDLKVSLFQVNDTQKEENFENCLADVNIPLGEVFTSPVLEGTNGILNVSNVYLDGLLYKDLTIEFKDGMIVDYNCSNFNTEEENKKYIKDNILFQRETLPMGEFAIGTNTLAYVVSKKYNIENILPILIAEKTGPHFAVGDTCYSLCEDIEVHNPNGKEIVAKDNEITSKYRKTDMSKAYFNCHTDITIPYNELGKISAIDNNNNETLIIKDGKFVLEGCEKLNEVFDQL</sequence>
<dbReference type="GO" id="GO:0008237">
    <property type="term" value="F:metallopeptidase activity"/>
    <property type="evidence" value="ECO:0007669"/>
    <property type="project" value="UniProtKB-KW"/>
</dbReference>
<dbReference type="InterPro" id="IPR052170">
    <property type="entry name" value="M29_Exopeptidase"/>
</dbReference>
<dbReference type="InterPro" id="IPR000787">
    <property type="entry name" value="Peptidase_M29"/>
</dbReference>
<protein>
    <submittedName>
        <fullName evidence="2">Thermophilic metalloprotease (M29)</fullName>
    </submittedName>
</protein>
<evidence type="ECO:0000313" key="3">
    <source>
        <dbReference type="Proteomes" id="UP000198838"/>
    </source>
</evidence>
<accession>A0A1I0V9G5</accession>
<dbReference type="STRING" id="1120918.SAMN05216249_101220"/>
<dbReference type="PANTHER" id="PTHR34448:SF1">
    <property type="entry name" value="BLL6088 PROTEIN"/>
    <property type="match status" value="1"/>
</dbReference>
<dbReference type="EMBL" id="FOJY01000001">
    <property type="protein sequence ID" value="SFA72670.1"/>
    <property type="molecule type" value="Genomic_DNA"/>
</dbReference>
<name>A0A1I0V9G5_9FIRM</name>
<dbReference type="AlphaFoldDB" id="A0A1I0V9G5"/>
<dbReference type="GO" id="GO:0006508">
    <property type="term" value="P:proteolysis"/>
    <property type="evidence" value="ECO:0007669"/>
    <property type="project" value="UniProtKB-KW"/>
</dbReference>
<keyword evidence="2" id="KW-0482">Metalloprotease</keyword>
<dbReference type="GO" id="GO:0046872">
    <property type="term" value="F:metal ion binding"/>
    <property type="evidence" value="ECO:0007669"/>
    <property type="project" value="UniProtKB-KW"/>
</dbReference>